<dbReference type="Proteomes" id="UP000257323">
    <property type="component" value="Unassembled WGS sequence"/>
</dbReference>
<dbReference type="EMBL" id="QUAH01000014">
    <property type="protein sequence ID" value="RFT15021.1"/>
    <property type="molecule type" value="Genomic_DNA"/>
</dbReference>
<reference evidence="1 2" key="1">
    <citation type="submission" date="2018-08" db="EMBL/GenBank/DDBJ databases">
        <title>Genome analysis of the thermophilic bacterium of the candidate phylum Aminicenantes from deep subsurface aquifer revealed its physiology and ecological role.</title>
        <authorList>
            <person name="Kadnikov V.V."/>
            <person name="Mardanov A.V."/>
            <person name="Beletsky A.V."/>
            <person name="Karnachuk O.V."/>
            <person name="Ravin N.V."/>
        </authorList>
    </citation>
    <scope>NUCLEOTIDE SEQUENCE [LARGE SCALE GENOMIC DNA]</scope>
    <source>
        <strain evidence="1">BY38</strain>
    </source>
</reference>
<protein>
    <submittedName>
        <fullName evidence="1">Uncharacterized protein</fullName>
    </submittedName>
</protein>
<accession>A0A3E2BJV8</accession>
<evidence type="ECO:0000313" key="2">
    <source>
        <dbReference type="Proteomes" id="UP000257323"/>
    </source>
</evidence>
<comment type="caution">
    <text evidence="1">The sequence shown here is derived from an EMBL/GenBank/DDBJ whole genome shotgun (WGS) entry which is preliminary data.</text>
</comment>
<gene>
    <name evidence="1" type="ORF">OP8BY_1131</name>
</gene>
<organism evidence="1 2">
    <name type="scientific">Candidatus Saccharicenans subterraneus</name>
    <dbReference type="NCBI Taxonomy" id="2508984"/>
    <lineage>
        <taxon>Bacteria</taxon>
        <taxon>Candidatus Aminicenantota</taxon>
        <taxon>Candidatus Aminicenantia</taxon>
        <taxon>Candidatus Aminicenantales</taxon>
        <taxon>Candidatus Saccharicenantaceae</taxon>
        <taxon>Candidatus Saccharicenans</taxon>
    </lineage>
</organism>
<evidence type="ECO:0000313" key="1">
    <source>
        <dbReference type="EMBL" id="RFT15021.1"/>
    </source>
</evidence>
<sequence>MIKNKMKATVSLRFVEKNLGGQPKIVFIFPSQLFFYNLNKKDIFQSKNFSRSSR</sequence>
<name>A0A3E2BJV8_9BACT</name>
<dbReference type="AlphaFoldDB" id="A0A3E2BJV8"/>
<proteinExistence type="predicted"/>